<name>A0ABT0QZR7_9MICO</name>
<protein>
    <submittedName>
        <fullName evidence="1">Nucleoside/nucleotide kinase family protein</fullName>
    </submittedName>
</protein>
<keyword evidence="1" id="KW-0418">Kinase</keyword>
<keyword evidence="2" id="KW-1185">Reference proteome</keyword>
<dbReference type="SUPFAM" id="SSF52540">
    <property type="entry name" value="P-loop containing nucleoside triphosphate hydrolases"/>
    <property type="match status" value="1"/>
</dbReference>
<gene>
    <name evidence="1" type="ORF">Bequi_03925</name>
</gene>
<evidence type="ECO:0000313" key="2">
    <source>
        <dbReference type="Proteomes" id="UP001203761"/>
    </source>
</evidence>
<dbReference type="Gene3D" id="3.40.50.300">
    <property type="entry name" value="P-loop containing nucleotide triphosphate hydrolases"/>
    <property type="match status" value="2"/>
</dbReference>
<dbReference type="NCBIfam" id="NF006743">
    <property type="entry name" value="PRK09270.1-2"/>
    <property type="match status" value="1"/>
</dbReference>
<dbReference type="RefSeq" id="WP_249736635.1">
    <property type="nucleotide sequence ID" value="NZ_JAKNCJ010000001.1"/>
</dbReference>
<evidence type="ECO:0000313" key="1">
    <source>
        <dbReference type="EMBL" id="MCL6422539.1"/>
    </source>
</evidence>
<accession>A0ABT0QZR7</accession>
<dbReference type="GO" id="GO:0016301">
    <property type="term" value="F:kinase activity"/>
    <property type="evidence" value="ECO:0007669"/>
    <property type="project" value="UniProtKB-KW"/>
</dbReference>
<sequence length="217" mass="23122">MVTPESMMLPALIAEARALAERAAETGARTILGITGAPGAGKSTLAAAIVDALGPDLAALVPMDGFHLAGSVLAAHGSSARKGAIDTFDDAGFAALLERLRARDPGEVVFAPRFDREIEEPVGSALPIRPEVPLLVTEGNYLLAAGGRWPRARAALDAVWFLELEQEERQRRLIARHERFGRTPEQARAHALGSDEANARAIALRRARADRIVTLAN</sequence>
<keyword evidence="1" id="KW-0808">Transferase</keyword>
<comment type="caution">
    <text evidence="1">The sequence shown here is derived from an EMBL/GenBank/DDBJ whole genome shotgun (WGS) entry which is preliminary data.</text>
</comment>
<dbReference type="PANTHER" id="PTHR10285">
    <property type="entry name" value="URIDINE KINASE"/>
    <property type="match status" value="1"/>
</dbReference>
<dbReference type="Proteomes" id="UP001203761">
    <property type="component" value="Unassembled WGS sequence"/>
</dbReference>
<organism evidence="1 2">
    <name type="scientific">Brachybacterium equifaecis</name>
    <dbReference type="NCBI Taxonomy" id="2910770"/>
    <lineage>
        <taxon>Bacteria</taxon>
        <taxon>Bacillati</taxon>
        <taxon>Actinomycetota</taxon>
        <taxon>Actinomycetes</taxon>
        <taxon>Micrococcales</taxon>
        <taxon>Dermabacteraceae</taxon>
        <taxon>Brachybacterium</taxon>
    </lineage>
</organism>
<dbReference type="InterPro" id="IPR027417">
    <property type="entry name" value="P-loop_NTPase"/>
</dbReference>
<reference evidence="1" key="1">
    <citation type="submission" date="2022-02" db="EMBL/GenBank/DDBJ databases">
        <authorList>
            <person name="Lee M."/>
            <person name="Kim S.-J."/>
            <person name="Jung M.-Y."/>
        </authorList>
    </citation>
    <scope>NUCLEOTIDE SEQUENCE</scope>
    <source>
        <strain evidence="1">JHP9</strain>
    </source>
</reference>
<dbReference type="Pfam" id="PF03308">
    <property type="entry name" value="MeaB"/>
    <property type="match status" value="1"/>
</dbReference>
<proteinExistence type="predicted"/>
<dbReference type="EMBL" id="JAKNCJ010000001">
    <property type="protein sequence ID" value="MCL6422539.1"/>
    <property type="molecule type" value="Genomic_DNA"/>
</dbReference>